<reference evidence="2 3" key="1">
    <citation type="submission" date="2018-08" db="EMBL/GenBank/DDBJ databases">
        <title>Proposal of Muricauda 72 sp.nov. and Muricauda NH166 sp.nov., isolated from seawater.</title>
        <authorList>
            <person name="Cheng H."/>
            <person name="Wu Y.-H."/>
            <person name="Guo L.-L."/>
            <person name="Xu X.-W."/>
        </authorList>
    </citation>
    <scope>NUCLEOTIDE SEQUENCE [LARGE SCALE GENOMIC DNA]</scope>
    <source>
        <strain evidence="2 3">KCTC 22173</strain>
    </source>
</reference>
<feature type="chain" id="PRO_5017345120" description="Lipocalin-like domain-containing protein" evidence="1">
    <location>
        <begin position="29"/>
        <end position="263"/>
    </location>
</feature>
<dbReference type="PROSITE" id="PS51257">
    <property type="entry name" value="PROKAR_LIPOPROTEIN"/>
    <property type="match status" value="1"/>
</dbReference>
<evidence type="ECO:0000256" key="1">
    <source>
        <dbReference type="SAM" id="SignalP"/>
    </source>
</evidence>
<dbReference type="RefSeq" id="WP_119609607.1">
    <property type="nucleotide sequence ID" value="NZ_QXFH01000077.1"/>
</dbReference>
<dbReference type="AlphaFoldDB" id="A0A3A1N468"/>
<comment type="caution">
    <text evidence="2">The sequence shown here is derived from an EMBL/GenBank/DDBJ whole genome shotgun (WGS) entry which is preliminary data.</text>
</comment>
<dbReference type="OrthoDB" id="1114031at2"/>
<sequence length="263" mass="27978">MKKLSLRILSIAFVVTALIGFQSCSEDAMPGDGETITSTELQTILTTDEIAGAADFAIAELYNGNTTAKNESTAKDDCYSATYTDSGFDATFNNCVLNGTDNVNGTVSVTYEAGEGNASFTATFTDFYVGTIKLNGTRTYQITANSTETTGSFTVTSNMSIELEDGYTITEMGTKTLSISFDENTQSVLFSLSGTWTVEMDENTYAVEILDELQGNSTCQNLTSGSMVVAKNGLAVTVDFGNGECDNIATIIYPNGATEEITL</sequence>
<keyword evidence="1" id="KW-0732">Signal</keyword>
<feature type="signal peptide" evidence="1">
    <location>
        <begin position="1"/>
        <end position="28"/>
    </location>
</feature>
<protein>
    <recommendedName>
        <fullName evidence="4">Lipocalin-like domain-containing protein</fullName>
    </recommendedName>
</protein>
<dbReference type="Proteomes" id="UP000266067">
    <property type="component" value="Unassembled WGS sequence"/>
</dbReference>
<evidence type="ECO:0000313" key="2">
    <source>
        <dbReference type="EMBL" id="RIV30747.1"/>
    </source>
</evidence>
<dbReference type="EMBL" id="QXFH01000077">
    <property type="protein sequence ID" value="RIV30747.1"/>
    <property type="molecule type" value="Genomic_DNA"/>
</dbReference>
<name>A0A3A1N468_9FLAO</name>
<organism evidence="2 3">
    <name type="scientific">Flagellimonas lutimaris</name>
    <dbReference type="NCBI Taxonomy" id="475082"/>
    <lineage>
        <taxon>Bacteria</taxon>
        <taxon>Pseudomonadati</taxon>
        <taxon>Bacteroidota</taxon>
        <taxon>Flavobacteriia</taxon>
        <taxon>Flavobacteriales</taxon>
        <taxon>Flavobacteriaceae</taxon>
        <taxon>Flagellimonas</taxon>
    </lineage>
</organism>
<proteinExistence type="predicted"/>
<accession>A0A3A1N468</accession>
<gene>
    <name evidence="2" type="ORF">D2V08_16905</name>
</gene>
<evidence type="ECO:0000313" key="3">
    <source>
        <dbReference type="Proteomes" id="UP000266067"/>
    </source>
</evidence>
<keyword evidence="3" id="KW-1185">Reference proteome</keyword>
<evidence type="ECO:0008006" key="4">
    <source>
        <dbReference type="Google" id="ProtNLM"/>
    </source>
</evidence>